<sequence length="20" mass="2156">MIAAILTVRSSSWGLARPPE</sequence>
<comment type="caution">
    <text evidence="1">The sequence shown here is derived from an EMBL/GenBank/DDBJ whole genome shotgun (WGS) entry which is preliminary data.</text>
</comment>
<reference evidence="1 2" key="1">
    <citation type="journal article" date="2018" name="Front. Plant Sci.">
        <title>Red Clover (Trifolium pratense) and Zigzag Clover (T. medium) - A Picture of Genomic Similarities and Differences.</title>
        <authorList>
            <person name="Dluhosova J."/>
            <person name="Istvanek J."/>
            <person name="Nedelnik J."/>
            <person name="Repkova J."/>
        </authorList>
    </citation>
    <scope>NUCLEOTIDE SEQUENCE [LARGE SCALE GENOMIC DNA]</scope>
    <source>
        <strain evidence="2">cv. 10/8</strain>
        <tissue evidence="1">Leaf</tissue>
    </source>
</reference>
<evidence type="ECO:0000313" key="1">
    <source>
        <dbReference type="EMBL" id="MCI11958.1"/>
    </source>
</evidence>
<dbReference type="AlphaFoldDB" id="A0A392PIR6"/>
<protein>
    <submittedName>
        <fullName evidence="1">Uncharacterized protein</fullName>
    </submittedName>
</protein>
<dbReference type="Proteomes" id="UP000265520">
    <property type="component" value="Unassembled WGS sequence"/>
</dbReference>
<name>A0A392PIR6_9FABA</name>
<accession>A0A392PIR6</accession>
<proteinExistence type="predicted"/>
<organism evidence="1 2">
    <name type="scientific">Trifolium medium</name>
    <dbReference type="NCBI Taxonomy" id="97028"/>
    <lineage>
        <taxon>Eukaryota</taxon>
        <taxon>Viridiplantae</taxon>
        <taxon>Streptophyta</taxon>
        <taxon>Embryophyta</taxon>
        <taxon>Tracheophyta</taxon>
        <taxon>Spermatophyta</taxon>
        <taxon>Magnoliopsida</taxon>
        <taxon>eudicotyledons</taxon>
        <taxon>Gunneridae</taxon>
        <taxon>Pentapetalae</taxon>
        <taxon>rosids</taxon>
        <taxon>fabids</taxon>
        <taxon>Fabales</taxon>
        <taxon>Fabaceae</taxon>
        <taxon>Papilionoideae</taxon>
        <taxon>50 kb inversion clade</taxon>
        <taxon>NPAAA clade</taxon>
        <taxon>Hologalegina</taxon>
        <taxon>IRL clade</taxon>
        <taxon>Trifolieae</taxon>
        <taxon>Trifolium</taxon>
    </lineage>
</organism>
<evidence type="ECO:0000313" key="2">
    <source>
        <dbReference type="Proteomes" id="UP000265520"/>
    </source>
</evidence>
<dbReference type="EMBL" id="LXQA010082207">
    <property type="protein sequence ID" value="MCI11958.1"/>
    <property type="molecule type" value="Genomic_DNA"/>
</dbReference>
<keyword evidence="2" id="KW-1185">Reference proteome</keyword>